<protein>
    <submittedName>
        <fullName evidence="1">Uncharacterized protein</fullName>
    </submittedName>
</protein>
<dbReference type="Proteomes" id="UP000265566">
    <property type="component" value="Chromosome 3"/>
</dbReference>
<reference evidence="1" key="1">
    <citation type="journal article" date="2018" name="Nat. Plants">
        <title>Whole-genome landscape of Medicago truncatula symbiotic genes.</title>
        <authorList>
            <person name="Pecrix Y."/>
            <person name="Gamas P."/>
            <person name="Carrere S."/>
        </authorList>
    </citation>
    <scope>NUCLEOTIDE SEQUENCE</scope>
    <source>
        <tissue evidence="1">Leaves</tissue>
    </source>
</reference>
<dbReference type="EMBL" id="PSQE01000003">
    <property type="protein sequence ID" value="RHN70625.1"/>
    <property type="molecule type" value="Genomic_DNA"/>
</dbReference>
<comment type="caution">
    <text evidence="1">The sequence shown here is derived from an EMBL/GenBank/DDBJ whole genome shotgun (WGS) entry which is preliminary data.</text>
</comment>
<dbReference type="AlphaFoldDB" id="A0A396J2K5"/>
<organism evidence="1">
    <name type="scientific">Medicago truncatula</name>
    <name type="common">Barrel medic</name>
    <name type="synonym">Medicago tribuloides</name>
    <dbReference type="NCBI Taxonomy" id="3880"/>
    <lineage>
        <taxon>Eukaryota</taxon>
        <taxon>Viridiplantae</taxon>
        <taxon>Streptophyta</taxon>
        <taxon>Embryophyta</taxon>
        <taxon>Tracheophyta</taxon>
        <taxon>Spermatophyta</taxon>
        <taxon>Magnoliopsida</taxon>
        <taxon>eudicotyledons</taxon>
        <taxon>Gunneridae</taxon>
        <taxon>Pentapetalae</taxon>
        <taxon>rosids</taxon>
        <taxon>fabids</taxon>
        <taxon>Fabales</taxon>
        <taxon>Fabaceae</taxon>
        <taxon>Papilionoideae</taxon>
        <taxon>50 kb inversion clade</taxon>
        <taxon>NPAAA clade</taxon>
        <taxon>Hologalegina</taxon>
        <taxon>IRL clade</taxon>
        <taxon>Trifolieae</taxon>
        <taxon>Medicago</taxon>
    </lineage>
</organism>
<gene>
    <name evidence="1" type="ORF">MtrunA17_Chr3g0137581</name>
</gene>
<evidence type="ECO:0000313" key="1">
    <source>
        <dbReference type="EMBL" id="RHN70625.1"/>
    </source>
</evidence>
<name>A0A396J2K5_MEDTR</name>
<dbReference type="Gramene" id="rna19229">
    <property type="protein sequence ID" value="RHN70625.1"/>
    <property type="gene ID" value="gene19229"/>
</dbReference>
<proteinExistence type="predicted"/>
<sequence length="135" mass="15181">MFLAGYVFDEKCLWTSLSQVNRCLLTENGDEDNIGLDSIVIESGNIQDCNAEENRLGVSSRLTGYLGGMFSEARMAVVRKARLEGGISKGIASSFKKVKGIVGHCRKPHRRHAWTESPDKNWFCLLEIGWFARKR</sequence>
<accession>A0A396J2K5</accession>